<feature type="transmembrane region" description="Helical" evidence="1">
    <location>
        <begin position="81"/>
        <end position="103"/>
    </location>
</feature>
<dbReference type="RefSeq" id="WP_008788055.1">
    <property type="nucleotide sequence ID" value="NZ_AKCB01000002.1"/>
</dbReference>
<keyword evidence="1" id="KW-0472">Membrane</keyword>
<dbReference type="Proteomes" id="UP000003157">
    <property type="component" value="Unassembled WGS sequence"/>
</dbReference>
<accession>E7G851</accession>
<reference evidence="2 3" key="1">
    <citation type="submission" date="2010-12" db="EMBL/GenBank/DDBJ databases">
        <title>The Genome Sequence of Coprobacillus sp. strain 29_1.</title>
        <authorList>
            <consortium name="The Broad Institute Genome Sequencing Platform"/>
            <person name="Earl A."/>
            <person name="Ward D."/>
            <person name="Feldgarden M."/>
            <person name="Gevers D."/>
            <person name="Daigneault M."/>
            <person name="Sibley C.D."/>
            <person name="White A."/>
            <person name="Strauss J."/>
            <person name="Allen-Vercoe E."/>
            <person name="Young S.K."/>
            <person name="Zeng Q."/>
            <person name="Gargeya S."/>
            <person name="Fitzgerald M."/>
            <person name="Haas B."/>
            <person name="Abouelleil A."/>
            <person name="Alvarado L."/>
            <person name="Arachchi H.M."/>
            <person name="Berlin A."/>
            <person name="Brown A."/>
            <person name="Chapman S.B."/>
            <person name="Chen Z."/>
            <person name="Dunbar C."/>
            <person name="Freedman E."/>
            <person name="Gearin G."/>
            <person name="Gellesch M."/>
            <person name="Goldberg J."/>
            <person name="Griggs A."/>
            <person name="Gujja S."/>
            <person name="Heilman E."/>
            <person name="Heiman D."/>
            <person name="Howarth C."/>
            <person name="Larson L."/>
            <person name="Lui A."/>
            <person name="MacDonald P.J.P."/>
            <person name="Mehta T."/>
            <person name="Montmayeur A."/>
            <person name="Murphy C."/>
            <person name="Neiman D."/>
            <person name="Pearson M."/>
            <person name="Priest M."/>
            <person name="Roberts A."/>
            <person name="Saif S."/>
            <person name="Shea T."/>
            <person name="Shenoy N."/>
            <person name="Sisk P."/>
            <person name="Stolte C."/>
            <person name="Sykes S."/>
            <person name="White J."/>
            <person name="Yandava C."/>
            <person name="Nusbaum C."/>
            <person name="Birren B."/>
        </authorList>
    </citation>
    <scope>NUCLEOTIDE SEQUENCE [LARGE SCALE GENOMIC DNA]</scope>
    <source>
        <strain evidence="2 3">29_1</strain>
    </source>
</reference>
<dbReference type="HOGENOM" id="CLU_1608069_0_0_9"/>
<name>E7G851_9FIRM</name>
<dbReference type="STRING" id="100884.GCA_000269565_02786"/>
<feature type="transmembrane region" description="Helical" evidence="1">
    <location>
        <begin position="38"/>
        <end position="60"/>
    </location>
</feature>
<evidence type="ECO:0000256" key="1">
    <source>
        <dbReference type="SAM" id="Phobius"/>
    </source>
</evidence>
<dbReference type="GeneID" id="78230589"/>
<evidence type="ECO:0000313" key="2">
    <source>
        <dbReference type="EMBL" id="EFW05770.1"/>
    </source>
</evidence>
<dbReference type="AlphaFoldDB" id="E7G851"/>
<dbReference type="OrthoDB" id="1643549at2"/>
<keyword evidence="1" id="KW-1133">Transmembrane helix</keyword>
<proteinExistence type="predicted"/>
<feature type="transmembrane region" description="Helical" evidence="1">
    <location>
        <begin position="115"/>
        <end position="136"/>
    </location>
</feature>
<dbReference type="EMBL" id="ADKX01000015">
    <property type="protein sequence ID" value="EFW05770.1"/>
    <property type="molecule type" value="Genomic_DNA"/>
</dbReference>
<keyword evidence="1" id="KW-0812">Transmembrane</keyword>
<protein>
    <submittedName>
        <fullName evidence="2">Uncharacterized protein</fullName>
    </submittedName>
</protein>
<sequence length="165" mass="19623">MIKSFYRLVDKKMIALLILMLVISPTLCGKNTYTICLIYSHYLTIYMNNVYLLMMYQYASRCQTLSAYIITRIGQQKFYQIVYWIFISIGLLYTIIIYISYYFFFGAIPSESFLFTIYFMIINIIVTGLESTLIYLQVGTKKNLLYLIFPIIINVLFHFLYTNLY</sequence>
<keyword evidence="3" id="KW-1185">Reference proteome</keyword>
<evidence type="ECO:0000313" key="3">
    <source>
        <dbReference type="Proteomes" id="UP000003157"/>
    </source>
</evidence>
<organism evidence="2 3">
    <name type="scientific">Coprobacillus cateniformis</name>
    <dbReference type="NCBI Taxonomy" id="100884"/>
    <lineage>
        <taxon>Bacteria</taxon>
        <taxon>Bacillati</taxon>
        <taxon>Bacillota</taxon>
        <taxon>Erysipelotrichia</taxon>
        <taxon>Erysipelotrichales</taxon>
        <taxon>Coprobacillaceae</taxon>
        <taxon>Coprobacillus</taxon>
    </lineage>
</organism>
<feature type="transmembrane region" description="Helical" evidence="1">
    <location>
        <begin position="143"/>
        <end position="161"/>
    </location>
</feature>
<gene>
    <name evidence="2" type="ORF">HMPREF9488_00939</name>
</gene>
<dbReference type="eggNOG" id="ENOG50344JX">
    <property type="taxonomic scope" value="Bacteria"/>
</dbReference>
<comment type="caution">
    <text evidence="2">The sequence shown here is derived from an EMBL/GenBank/DDBJ whole genome shotgun (WGS) entry which is preliminary data.</text>
</comment>